<protein>
    <submittedName>
        <fullName evidence="1">Uncharacterized protein</fullName>
    </submittedName>
</protein>
<evidence type="ECO:0000313" key="1">
    <source>
        <dbReference type="EMBL" id="SVA63783.1"/>
    </source>
</evidence>
<dbReference type="AlphaFoldDB" id="A0A381XHL5"/>
<reference evidence="1" key="1">
    <citation type="submission" date="2018-05" db="EMBL/GenBank/DDBJ databases">
        <authorList>
            <person name="Lanie J.A."/>
            <person name="Ng W.-L."/>
            <person name="Kazmierczak K.M."/>
            <person name="Andrzejewski T.M."/>
            <person name="Davidsen T.M."/>
            <person name="Wayne K.J."/>
            <person name="Tettelin H."/>
            <person name="Glass J.I."/>
            <person name="Rusch D."/>
            <person name="Podicherti R."/>
            <person name="Tsui H.-C.T."/>
            <person name="Winkler M.E."/>
        </authorList>
    </citation>
    <scope>NUCLEOTIDE SEQUENCE</scope>
</reference>
<proteinExistence type="predicted"/>
<accession>A0A381XHL5</accession>
<feature type="non-terminal residue" evidence="1">
    <location>
        <position position="1"/>
    </location>
</feature>
<dbReference type="EMBL" id="UINC01015079">
    <property type="protein sequence ID" value="SVA63783.1"/>
    <property type="molecule type" value="Genomic_DNA"/>
</dbReference>
<organism evidence="1">
    <name type="scientific">marine metagenome</name>
    <dbReference type="NCBI Taxonomy" id="408172"/>
    <lineage>
        <taxon>unclassified sequences</taxon>
        <taxon>metagenomes</taxon>
        <taxon>ecological metagenomes</taxon>
    </lineage>
</organism>
<sequence length="171" mass="20133">VEKRFKLLATKKIKDVKPDLLIDDLYSVYEQNYNILYSLLSKPLAKHTGSYFNKETTIELMLTSNLGHRDIQINMNTLSSYTVDIEMYYREDHSKKINYIFNLRARLFLDAKILEVRRVDLNINSLHGNDNSTILKIDDSKPENSIQSNLTKSLIVNKWFKKLVIDRYNLK</sequence>
<gene>
    <name evidence="1" type="ORF">METZ01_LOCUS116637</name>
</gene>
<name>A0A381XHL5_9ZZZZ</name>